<keyword evidence="2" id="KW-1185">Reference proteome</keyword>
<sequence>MSQLFEIASYSSIHYSRKDEKAVYLRCTWLRERNIRHVNYDPYVFLLDCVRREEIKRRSLSAIAFMMQKQDMYHLVNNIWHGQSVVSENRDLFLLRIVRYDVNEEWSPWNCMLLTEEEADVHCKIKNLADVYSKPLVEKILLSHQLAKNQFKYVRIIQFRE</sequence>
<evidence type="ECO:0000313" key="2">
    <source>
        <dbReference type="Proteomes" id="UP001177670"/>
    </source>
</evidence>
<proteinExistence type="predicted"/>
<accession>A0AA40FXY4</accession>
<dbReference type="EMBL" id="JAHYIQ010000012">
    <property type="protein sequence ID" value="KAK1127443.1"/>
    <property type="molecule type" value="Genomic_DNA"/>
</dbReference>
<dbReference type="InterPro" id="IPR037695">
    <property type="entry name" value="IQUB"/>
</dbReference>
<dbReference type="AlphaFoldDB" id="A0AA40FXY4"/>
<dbReference type="GO" id="GO:0031514">
    <property type="term" value="C:motile cilium"/>
    <property type="evidence" value="ECO:0007669"/>
    <property type="project" value="TreeGrafter"/>
</dbReference>
<protein>
    <submittedName>
        <fullName evidence="1">Uncharacterized protein</fullName>
    </submittedName>
</protein>
<comment type="caution">
    <text evidence="1">The sequence shown here is derived from an EMBL/GenBank/DDBJ whole genome shotgun (WGS) entry which is preliminary data.</text>
</comment>
<dbReference type="GO" id="GO:0030317">
    <property type="term" value="P:flagellated sperm motility"/>
    <property type="evidence" value="ECO:0007669"/>
    <property type="project" value="TreeGrafter"/>
</dbReference>
<dbReference type="PANTHER" id="PTHR21074:SF0">
    <property type="entry name" value="IQ AND UBIQUITIN-LIKE DOMAIN-CONTAINING PROTEIN"/>
    <property type="match status" value="1"/>
</dbReference>
<name>A0AA40FXY4_9HYME</name>
<gene>
    <name evidence="1" type="ORF">K0M31_003981</name>
</gene>
<organism evidence="1 2">
    <name type="scientific">Melipona bicolor</name>
    <dbReference type="NCBI Taxonomy" id="60889"/>
    <lineage>
        <taxon>Eukaryota</taxon>
        <taxon>Metazoa</taxon>
        <taxon>Ecdysozoa</taxon>
        <taxon>Arthropoda</taxon>
        <taxon>Hexapoda</taxon>
        <taxon>Insecta</taxon>
        <taxon>Pterygota</taxon>
        <taxon>Neoptera</taxon>
        <taxon>Endopterygota</taxon>
        <taxon>Hymenoptera</taxon>
        <taxon>Apocrita</taxon>
        <taxon>Aculeata</taxon>
        <taxon>Apoidea</taxon>
        <taxon>Anthophila</taxon>
        <taxon>Apidae</taxon>
        <taxon>Melipona</taxon>
    </lineage>
</organism>
<dbReference type="GO" id="GO:0001669">
    <property type="term" value="C:acrosomal vesicle"/>
    <property type="evidence" value="ECO:0007669"/>
    <property type="project" value="TreeGrafter"/>
</dbReference>
<dbReference type="GO" id="GO:0060271">
    <property type="term" value="P:cilium assembly"/>
    <property type="evidence" value="ECO:0007669"/>
    <property type="project" value="TreeGrafter"/>
</dbReference>
<dbReference type="PANTHER" id="PTHR21074">
    <property type="entry name" value="IQ AND UBIQUITIN-LIKE DOMAIN-CONTAINING PROTEIN"/>
    <property type="match status" value="1"/>
</dbReference>
<dbReference type="Proteomes" id="UP001177670">
    <property type="component" value="Unassembled WGS sequence"/>
</dbReference>
<evidence type="ECO:0000313" key="1">
    <source>
        <dbReference type="EMBL" id="KAK1127443.1"/>
    </source>
</evidence>
<reference evidence="1" key="1">
    <citation type="submission" date="2021-10" db="EMBL/GenBank/DDBJ databases">
        <title>Melipona bicolor Genome sequencing and assembly.</title>
        <authorList>
            <person name="Araujo N.S."/>
            <person name="Arias M.C."/>
        </authorList>
    </citation>
    <scope>NUCLEOTIDE SEQUENCE</scope>
    <source>
        <strain evidence="1">USP_2M_L1-L4_2017</strain>
        <tissue evidence="1">Whole body</tissue>
    </source>
</reference>